<keyword evidence="11 14" id="KW-0862">Zinc</keyword>
<feature type="binding site" evidence="15">
    <location>
        <position position="358"/>
    </location>
    <ligand>
        <name>Mg(2+)</name>
        <dbReference type="ChEBI" id="CHEBI:18420"/>
        <label>2</label>
    </ligand>
</feature>
<keyword evidence="7 15" id="KW-0479">Metal-binding</keyword>
<dbReference type="InterPro" id="IPR001783">
    <property type="entry name" value="Lumazine-bd"/>
</dbReference>
<dbReference type="PROSITE" id="PS51177">
    <property type="entry name" value="LUMAZINE_BIND"/>
    <property type="match status" value="2"/>
</dbReference>
<dbReference type="InterPro" id="IPR017938">
    <property type="entry name" value="Riboflavin_synthase-like_b-brl"/>
</dbReference>
<evidence type="ECO:0000256" key="13">
    <source>
        <dbReference type="ARBA" id="ARBA00049295"/>
    </source>
</evidence>
<keyword evidence="8" id="KW-0677">Repeat</keyword>
<feature type="active site" description="Nucleophile" evidence="14">
    <location>
        <position position="545"/>
    </location>
</feature>
<feature type="binding site" evidence="15">
    <location>
        <begin position="242"/>
        <end position="243"/>
    </location>
    <ligand>
        <name>D-ribulose 5-phosphate</name>
        <dbReference type="ChEBI" id="CHEBI:58121"/>
    </ligand>
</feature>
<keyword evidence="15" id="KW-0460">Magnesium</keyword>
<protein>
    <recommendedName>
        <fullName evidence="14 15">Multifunctional fusion protein</fullName>
    </recommendedName>
    <domain>
        <recommendedName>
            <fullName evidence="14">GTP cyclohydrolase-2</fullName>
            <ecNumber evidence="14">3.5.4.25</ecNumber>
        </recommendedName>
        <alternativeName>
            <fullName evidence="14">GTP cyclohydrolase II</fullName>
        </alternativeName>
    </domain>
    <domain>
        <recommendedName>
            <fullName evidence="15">3,4-dihydroxy-2-butanone 4-phosphate synthase</fullName>
            <shortName evidence="15">DHBP synthase</shortName>
            <ecNumber evidence="15">4.1.99.12</ecNumber>
        </recommendedName>
    </domain>
</protein>
<evidence type="ECO:0000256" key="16">
    <source>
        <dbReference type="PROSITE-ProRule" id="PRU00524"/>
    </source>
</evidence>
<dbReference type="Proteomes" id="UP000704762">
    <property type="component" value="Unassembled WGS sequence"/>
</dbReference>
<evidence type="ECO:0000256" key="2">
    <source>
        <dbReference type="ARBA" id="ARBA00002284"/>
    </source>
</evidence>
<dbReference type="SUPFAM" id="SSF142695">
    <property type="entry name" value="RibA-like"/>
    <property type="match status" value="1"/>
</dbReference>
<proteinExistence type="inferred from homology"/>
<keyword evidence="15" id="KW-0456">Lyase</keyword>
<dbReference type="CDD" id="cd00641">
    <property type="entry name" value="GTP_cyclohydro2"/>
    <property type="match status" value="1"/>
</dbReference>
<evidence type="ECO:0000256" key="11">
    <source>
        <dbReference type="ARBA" id="ARBA00022833"/>
    </source>
</evidence>
<comment type="subunit">
    <text evidence="15">Homodimer.</text>
</comment>
<feature type="domain" description="Lumazine-binding" evidence="17">
    <location>
        <begin position="1"/>
        <end position="96"/>
    </location>
</feature>
<evidence type="ECO:0000313" key="19">
    <source>
        <dbReference type="Proteomes" id="UP000704762"/>
    </source>
</evidence>
<comment type="similarity">
    <text evidence="15">Belongs to the DHBP synthase family.</text>
</comment>
<feature type="binding site" evidence="14">
    <location>
        <begin position="466"/>
        <end position="470"/>
    </location>
    <ligand>
        <name>GTP</name>
        <dbReference type="ChEBI" id="CHEBI:37565"/>
    </ligand>
</feature>
<dbReference type="InterPro" id="IPR000926">
    <property type="entry name" value="RibA"/>
</dbReference>
<dbReference type="CDD" id="cd00402">
    <property type="entry name" value="Riboflavin_synthase_like"/>
    <property type="match status" value="1"/>
</dbReference>
<dbReference type="InterPro" id="IPR000422">
    <property type="entry name" value="DHBP_synthase_RibB"/>
</dbReference>
<evidence type="ECO:0000256" key="14">
    <source>
        <dbReference type="HAMAP-Rule" id="MF_00179"/>
    </source>
</evidence>
<feature type="binding site" evidence="14">
    <location>
        <position position="571"/>
    </location>
    <ligand>
        <name>GTP</name>
        <dbReference type="ChEBI" id="CHEBI:37565"/>
    </ligand>
</feature>
<evidence type="ECO:0000259" key="17">
    <source>
        <dbReference type="PROSITE" id="PS51177"/>
    </source>
</evidence>
<comment type="function">
    <text evidence="14">Catalyzes the conversion of GTP to 2,5-diamino-6-ribosylamino-4(3H)-pyrimidinone 5'-phosphate (DARP), formate and pyrophosphate.</text>
</comment>
<dbReference type="EC" id="4.1.99.12" evidence="15"/>
<evidence type="ECO:0000256" key="12">
    <source>
        <dbReference type="ARBA" id="ARBA00023134"/>
    </source>
</evidence>
<comment type="pathway">
    <text evidence="3 14">Cofactor biosynthesis; riboflavin biosynthesis; 5-amino-6-(D-ribitylamino)uracil from GTP: step 1/4.</text>
</comment>
<feature type="binding site" evidence="15">
    <location>
        <position position="247"/>
    </location>
    <ligand>
        <name>D-ribulose 5-phosphate</name>
        <dbReference type="ChEBI" id="CHEBI:58121"/>
    </ligand>
</feature>
<dbReference type="SUPFAM" id="SSF63380">
    <property type="entry name" value="Riboflavin synthase domain-like"/>
    <property type="match status" value="2"/>
</dbReference>
<evidence type="ECO:0000256" key="9">
    <source>
        <dbReference type="ARBA" id="ARBA00022741"/>
    </source>
</evidence>
<dbReference type="PANTHER" id="PTHR21327:SF18">
    <property type="entry name" value="3,4-DIHYDROXY-2-BUTANONE 4-PHOSPHATE SYNTHASE"/>
    <property type="match status" value="1"/>
</dbReference>
<dbReference type="Pfam" id="PF00677">
    <property type="entry name" value="Lum_binding"/>
    <property type="match status" value="2"/>
</dbReference>
<dbReference type="InterPro" id="IPR023366">
    <property type="entry name" value="ATP_synth_asu-like_sf"/>
</dbReference>
<sequence length="622" mass="66132">MFTGIVEELGEVISIEHGTASAVIRVRGPLAISDASPGASVAVNGVCLTVVDHDAETFGVDVMAETLSRSSLGALRPGDPVNLERAMAATGRFGGHIVQGHVDGTAEIVARTPGDRWEVVRFSLPAQLARYVVEKGSITVDGVSLTVSAVDDRTFEVSLIPTTLAVTTLGRKAVGDPVNLEVDVVAKYVERLLPPPVGPVAPGAPAMIRGAAASQRPLAEVEEALDALRRGQPVLVTDDADRENEGDVILAADTLSPQWMAWTIRHSSGYVCAPMTGVRADALGLPLMVPDNRDPLRTAYTVTVDASAGVTTGISAADRSRTISDLARPGAGPDDFIRPGHVLPLRAKDGGVLERAGHTEAAVDLCRLAGLTPVAAIAELVHDDGTMMRLPAVLELAAAHHLPVITIEQLISWRQRHDRVVRTAQTRLPTQHGTFTVLGYRDLWTGAEHVALISPHGSDGPAPLVRLHSECLTGDVFGSQRCDCGPQLERAMAQIGAEPGVIVYLRGHEGRGVGLLNKLEAYALQDRGFDTVDAQSELGLPIDAREYAAGAAVLHDLGLLSVRLLTNNPVKVQALRSLDVEVVSVERIAVVPSEDNAAYLRTKRDRMGHDLMIDYEDQRAPV</sequence>
<feature type="binding site" evidence="14">
    <location>
        <position position="566"/>
    </location>
    <ligand>
        <name>GTP</name>
        <dbReference type="ChEBI" id="CHEBI:37565"/>
    </ligand>
</feature>
<comment type="function">
    <text evidence="2 15">Catalyzes the conversion of D-ribulose 5-phosphate to formate and 3,4-dihydroxy-2-butanone 4-phosphate.</text>
</comment>
<evidence type="ECO:0000256" key="1">
    <source>
        <dbReference type="ARBA" id="ARBA00000141"/>
    </source>
</evidence>
<dbReference type="Pfam" id="PF00926">
    <property type="entry name" value="DHBP_synthase"/>
    <property type="match status" value="1"/>
</dbReference>
<keyword evidence="9 14" id="KW-0547">Nucleotide-binding</keyword>
<evidence type="ECO:0000256" key="5">
    <source>
        <dbReference type="ARBA" id="ARBA00005520"/>
    </source>
</evidence>
<feature type="binding site" evidence="14">
    <location>
        <position position="471"/>
    </location>
    <ligand>
        <name>Zn(2+)</name>
        <dbReference type="ChEBI" id="CHEBI:29105"/>
        <note>catalytic</note>
    </ligand>
</feature>
<dbReference type="InterPro" id="IPR026017">
    <property type="entry name" value="Lumazine-bd_dom"/>
</dbReference>
<comment type="pathway">
    <text evidence="4 15">Cofactor biosynthesis; riboflavin biosynthesis; 2-hydroxy-3-oxobutyl phosphate from D-ribulose 5-phosphate: step 1/1.</text>
</comment>
<comment type="cofactor">
    <cofactor evidence="15">
        <name>Mg(2+)</name>
        <dbReference type="ChEBI" id="CHEBI:18420"/>
    </cofactor>
    <cofactor evidence="15">
        <name>Mn(2+)</name>
        <dbReference type="ChEBI" id="CHEBI:29035"/>
    </cofactor>
    <text evidence="15">Binds 2 divalent metal cations per subunit. Magnesium or manganese.</text>
</comment>
<dbReference type="EMBL" id="JAFBCF010000001">
    <property type="protein sequence ID" value="MBM7797127.1"/>
    <property type="molecule type" value="Genomic_DNA"/>
</dbReference>
<gene>
    <name evidence="14" type="primary">ribA</name>
    <name evidence="15" type="synonym">ribB</name>
    <name evidence="18" type="ORF">JOE57_000048</name>
</gene>
<dbReference type="InterPro" id="IPR017945">
    <property type="entry name" value="DHBP_synth_RibB-like_a/b_dom"/>
</dbReference>
<comment type="catalytic activity">
    <reaction evidence="13 14">
        <text>GTP + 4 H2O = 2,5-diamino-6-hydroxy-4-(5-phosphoribosylamino)-pyrimidine + formate + 2 phosphate + 3 H(+)</text>
        <dbReference type="Rhea" id="RHEA:23704"/>
        <dbReference type="ChEBI" id="CHEBI:15377"/>
        <dbReference type="ChEBI" id="CHEBI:15378"/>
        <dbReference type="ChEBI" id="CHEBI:15740"/>
        <dbReference type="ChEBI" id="CHEBI:37565"/>
        <dbReference type="ChEBI" id="CHEBI:43474"/>
        <dbReference type="ChEBI" id="CHEBI:58614"/>
        <dbReference type="EC" id="3.5.4.25"/>
    </reaction>
</comment>
<comment type="catalytic activity">
    <reaction evidence="1 15">
        <text>D-ribulose 5-phosphate = (2S)-2-hydroxy-3-oxobutyl phosphate + formate + H(+)</text>
        <dbReference type="Rhea" id="RHEA:18457"/>
        <dbReference type="ChEBI" id="CHEBI:15378"/>
        <dbReference type="ChEBI" id="CHEBI:15740"/>
        <dbReference type="ChEBI" id="CHEBI:58121"/>
        <dbReference type="ChEBI" id="CHEBI:58830"/>
        <dbReference type="EC" id="4.1.99.12"/>
    </reaction>
</comment>
<evidence type="ECO:0000256" key="4">
    <source>
        <dbReference type="ARBA" id="ARBA00004904"/>
    </source>
</evidence>
<comment type="similarity">
    <text evidence="5">In the N-terminal section; belongs to the DHBP synthase family.</text>
</comment>
<evidence type="ECO:0000256" key="10">
    <source>
        <dbReference type="ARBA" id="ARBA00022801"/>
    </source>
</evidence>
<feature type="repeat" description="Lumazine-binding" evidence="16">
    <location>
        <begin position="1"/>
        <end position="96"/>
    </location>
</feature>
<feature type="binding site" evidence="14">
    <location>
        <position position="482"/>
    </location>
    <ligand>
        <name>Zn(2+)</name>
        <dbReference type="ChEBI" id="CHEBI:29105"/>
        <note>catalytic</note>
    </ligand>
</feature>
<keyword evidence="19" id="KW-1185">Reference proteome</keyword>
<dbReference type="InterPro" id="IPR032677">
    <property type="entry name" value="GTP_cyclohydro_II"/>
</dbReference>
<feature type="repeat" description="Lumazine-binding" evidence="16">
    <location>
        <begin position="97"/>
        <end position="193"/>
    </location>
</feature>
<feature type="active site" description="Proton acceptor" evidence="14">
    <location>
        <position position="543"/>
    </location>
</feature>
<dbReference type="EC" id="3.5.4.25" evidence="14"/>
<comment type="caution">
    <text evidence="18">The sequence shown here is derived from an EMBL/GenBank/DDBJ whole genome shotgun (WGS) entry which is preliminary data.</text>
</comment>
<evidence type="ECO:0000256" key="8">
    <source>
        <dbReference type="ARBA" id="ARBA00022737"/>
    </source>
</evidence>
<feature type="binding site" evidence="14">
    <location>
        <position position="487"/>
    </location>
    <ligand>
        <name>GTP</name>
        <dbReference type="ChEBI" id="CHEBI:37565"/>
    </ligand>
</feature>
<reference evidence="18 19" key="1">
    <citation type="submission" date="2021-01" db="EMBL/GenBank/DDBJ databases">
        <title>Sequencing the genomes of 1000 actinobacteria strains.</title>
        <authorList>
            <person name="Klenk H.-P."/>
        </authorList>
    </citation>
    <scope>NUCLEOTIDE SEQUENCE [LARGE SCALE GENOMIC DNA]</scope>
    <source>
        <strain evidence="18 19">DSM 18662</strain>
    </source>
</reference>
<dbReference type="Pfam" id="PF00925">
    <property type="entry name" value="GTP_cyclohydro2"/>
    <property type="match status" value="1"/>
</dbReference>
<comment type="similarity">
    <text evidence="14">Belongs to the GTP cyclohydrolase II family.</text>
</comment>
<keyword evidence="15" id="KW-0464">Manganese</keyword>
<accession>A0ABS2RF30</accession>
<keyword evidence="6 15" id="KW-0686">Riboflavin biosynthesis</keyword>
<feature type="binding site" evidence="14">
    <location>
        <position position="484"/>
    </location>
    <ligand>
        <name>Zn(2+)</name>
        <dbReference type="ChEBI" id="CHEBI:29105"/>
        <note>catalytic</note>
    </ligand>
</feature>
<evidence type="ECO:0000256" key="15">
    <source>
        <dbReference type="HAMAP-Rule" id="MF_00180"/>
    </source>
</evidence>
<feature type="binding site" evidence="15">
    <location>
        <position position="243"/>
    </location>
    <ligand>
        <name>Mg(2+)</name>
        <dbReference type="ChEBI" id="CHEBI:18420"/>
        <label>1</label>
    </ligand>
</feature>
<evidence type="ECO:0000256" key="6">
    <source>
        <dbReference type="ARBA" id="ARBA00022619"/>
    </source>
</evidence>
<feature type="binding site" evidence="14">
    <location>
        <position position="531"/>
    </location>
    <ligand>
        <name>GTP</name>
        <dbReference type="ChEBI" id="CHEBI:37565"/>
    </ligand>
</feature>
<organism evidence="18 19">
    <name type="scientific">Microlunatus panaciterrae</name>
    <dbReference type="NCBI Taxonomy" id="400768"/>
    <lineage>
        <taxon>Bacteria</taxon>
        <taxon>Bacillati</taxon>
        <taxon>Actinomycetota</taxon>
        <taxon>Actinomycetes</taxon>
        <taxon>Propionibacteriales</taxon>
        <taxon>Propionibacteriaceae</taxon>
        <taxon>Microlunatus</taxon>
    </lineage>
</organism>
<dbReference type="HAMAP" id="MF_00180">
    <property type="entry name" value="RibB"/>
    <property type="match status" value="1"/>
</dbReference>
<keyword evidence="10 14" id="KW-0378">Hydrolase</keyword>
<dbReference type="PANTHER" id="PTHR21327">
    <property type="entry name" value="GTP CYCLOHYDROLASE II-RELATED"/>
    <property type="match status" value="1"/>
</dbReference>
<dbReference type="NCBIfam" id="NF006767">
    <property type="entry name" value="PRK09289.1"/>
    <property type="match status" value="1"/>
</dbReference>
<name>A0ABS2RF30_9ACTN</name>
<dbReference type="SUPFAM" id="SSF55821">
    <property type="entry name" value="YrdC/RibB"/>
    <property type="match status" value="1"/>
</dbReference>
<feature type="binding site" evidence="15">
    <location>
        <begin position="355"/>
        <end position="359"/>
    </location>
    <ligand>
        <name>D-ribulose 5-phosphate</name>
        <dbReference type="ChEBI" id="CHEBI:58121"/>
    </ligand>
</feature>
<dbReference type="NCBIfam" id="TIGR00506">
    <property type="entry name" value="ribB"/>
    <property type="match status" value="1"/>
</dbReference>
<dbReference type="NCBIfam" id="NF001591">
    <property type="entry name" value="PRK00393.1"/>
    <property type="match status" value="1"/>
</dbReference>
<evidence type="ECO:0000256" key="7">
    <source>
        <dbReference type="ARBA" id="ARBA00022723"/>
    </source>
</evidence>
<evidence type="ECO:0000256" key="3">
    <source>
        <dbReference type="ARBA" id="ARBA00004853"/>
    </source>
</evidence>
<dbReference type="HAMAP" id="MF_00179">
    <property type="entry name" value="RibA"/>
    <property type="match status" value="1"/>
</dbReference>
<dbReference type="NCBIfam" id="TIGR00187">
    <property type="entry name" value="ribE"/>
    <property type="match status" value="1"/>
</dbReference>
<comment type="cofactor">
    <cofactor evidence="14">
        <name>Zn(2+)</name>
        <dbReference type="ChEBI" id="CHEBI:29105"/>
    </cofactor>
    <text evidence="14">Binds 1 zinc ion per subunit.</text>
</comment>
<dbReference type="Gene3D" id="3.90.870.10">
    <property type="entry name" value="DHBP synthase"/>
    <property type="match status" value="1"/>
</dbReference>
<feature type="site" description="Essential for catalytic activity" evidence="15">
    <location>
        <position position="379"/>
    </location>
</feature>
<feature type="site" description="Essential for catalytic activity" evidence="15">
    <location>
        <position position="341"/>
    </location>
</feature>
<feature type="binding site" evidence="15">
    <location>
        <position position="243"/>
    </location>
    <ligand>
        <name>Mg(2+)</name>
        <dbReference type="ChEBI" id="CHEBI:18420"/>
        <label>2</label>
    </ligand>
</feature>
<dbReference type="NCBIfam" id="TIGR00505">
    <property type="entry name" value="ribA"/>
    <property type="match status" value="1"/>
</dbReference>
<dbReference type="Gene3D" id="2.40.30.20">
    <property type="match status" value="2"/>
</dbReference>
<keyword evidence="12 14" id="KW-0342">GTP-binding</keyword>
<dbReference type="Gene3D" id="3.40.50.10990">
    <property type="entry name" value="GTP cyclohydrolase II"/>
    <property type="match status" value="1"/>
</dbReference>
<evidence type="ECO:0000313" key="18">
    <source>
        <dbReference type="EMBL" id="MBM7797127.1"/>
    </source>
</evidence>
<dbReference type="NCBIfam" id="NF009566">
    <property type="entry name" value="PRK13020.1"/>
    <property type="match status" value="1"/>
</dbReference>
<feature type="domain" description="Lumazine-binding" evidence="17">
    <location>
        <begin position="97"/>
        <end position="193"/>
    </location>
</feature>
<dbReference type="InterPro" id="IPR036144">
    <property type="entry name" value="RibA-like_sf"/>
</dbReference>
<feature type="binding site" evidence="14">
    <location>
        <begin position="509"/>
        <end position="511"/>
    </location>
    <ligand>
        <name>GTP</name>
        <dbReference type="ChEBI" id="CHEBI:37565"/>
    </ligand>
</feature>